<feature type="short sequence motif" description="Histidine triad motif" evidence="2 3">
    <location>
        <begin position="100"/>
        <end position="104"/>
    </location>
</feature>
<dbReference type="PROSITE" id="PS51084">
    <property type="entry name" value="HIT_2"/>
    <property type="match status" value="1"/>
</dbReference>
<keyword evidence="6" id="KW-1185">Reference proteome</keyword>
<dbReference type="PRINTS" id="PR00332">
    <property type="entry name" value="HISTRIAD"/>
</dbReference>
<protein>
    <submittedName>
        <fullName evidence="5">HIT domain-containing protein</fullName>
    </submittedName>
</protein>
<evidence type="ECO:0000256" key="1">
    <source>
        <dbReference type="PIRSR" id="PIRSR601310-1"/>
    </source>
</evidence>
<dbReference type="SUPFAM" id="SSF54197">
    <property type="entry name" value="HIT-like"/>
    <property type="match status" value="1"/>
</dbReference>
<accession>A0A839IV77</accession>
<dbReference type="RefSeq" id="WP_182810340.1">
    <property type="nucleotide sequence ID" value="NZ_JACJFM010000030.1"/>
</dbReference>
<organism evidence="5 6">
    <name type="scientific">Oceanospirillum sediminis</name>
    <dbReference type="NCBI Taxonomy" id="2760088"/>
    <lineage>
        <taxon>Bacteria</taxon>
        <taxon>Pseudomonadati</taxon>
        <taxon>Pseudomonadota</taxon>
        <taxon>Gammaproteobacteria</taxon>
        <taxon>Oceanospirillales</taxon>
        <taxon>Oceanospirillaceae</taxon>
        <taxon>Oceanospirillum</taxon>
    </lineage>
</organism>
<reference evidence="5 6" key="1">
    <citation type="submission" date="2020-08" db="EMBL/GenBank/DDBJ databases">
        <title>Oceanospirillum sp. nov. isolated from marine sediment.</title>
        <authorList>
            <person name="Ji X."/>
        </authorList>
    </citation>
    <scope>NUCLEOTIDE SEQUENCE [LARGE SCALE GENOMIC DNA]</scope>
    <source>
        <strain evidence="5 6">D5</strain>
    </source>
</reference>
<dbReference type="AlphaFoldDB" id="A0A839IV77"/>
<dbReference type="InterPro" id="IPR011146">
    <property type="entry name" value="HIT-like"/>
</dbReference>
<feature type="active site" description="Tele-AMP-histidine intermediate" evidence="1">
    <location>
        <position position="102"/>
    </location>
</feature>
<comment type="caution">
    <text evidence="5">The sequence shown here is derived from an EMBL/GenBank/DDBJ whole genome shotgun (WGS) entry which is preliminary data.</text>
</comment>
<evidence type="ECO:0000256" key="2">
    <source>
        <dbReference type="PIRSR" id="PIRSR601310-3"/>
    </source>
</evidence>
<dbReference type="PANTHER" id="PTHR46648">
    <property type="entry name" value="HIT FAMILY PROTEIN 1"/>
    <property type="match status" value="1"/>
</dbReference>
<gene>
    <name evidence="5" type="ORF">H4O21_18350</name>
</gene>
<proteinExistence type="predicted"/>
<dbReference type="EMBL" id="JACJFM010000030">
    <property type="protein sequence ID" value="MBB1488570.1"/>
    <property type="molecule type" value="Genomic_DNA"/>
</dbReference>
<dbReference type="GO" id="GO:0009117">
    <property type="term" value="P:nucleotide metabolic process"/>
    <property type="evidence" value="ECO:0007669"/>
    <property type="project" value="TreeGrafter"/>
</dbReference>
<dbReference type="Gene3D" id="3.30.428.10">
    <property type="entry name" value="HIT-like"/>
    <property type="match status" value="1"/>
</dbReference>
<name>A0A839IV77_9GAMM</name>
<evidence type="ECO:0000259" key="4">
    <source>
        <dbReference type="PROSITE" id="PS51084"/>
    </source>
</evidence>
<evidence type="ECO:0000313" key="5">
    <source>
        <dbReference type="EMBL" id="MBB1488570.1"/>
    </source>
</evidence>
<dbReference type="Proteomes" id="UP000565262">
    <property type="component" value="Unassembled WGS sequence"/>
</dbReference>
<evidence type="ECO:0000256" key="3">
    <source>
        <dbReference type="PROSITE-ProRule" id="PRU00464"/>
    </source>
</evidence>
<dbReference type="Pfam" id="PF01230">
    <property type="entry name" value="HIT"/>
    <property type="match status" value="1"/>
</dbReference>
<dbReference type="InterPro" id="IPR036265">
    <property type="entry name" value="HIT-like_sf"/>
</dbReference>
<evidence type="ECO:0000313" key="6">
    <source>
        <dbReference type="Proteomes" id="UP000565262"/>
    </source>
</evidence>
<dbReference type="PANTHER" id="PTHR46648:SF1">
    <property type="entry name" value="ADENOSINE 5'-MONOPHOSPHORAMIDASE HNT1"/>
    <property type="match status" value="1"/>
</dbReference>
<sequence>MSYDHGNIFASILRGDAPCIRVYEDEYTLAFMDIMPQMDGHVLVIPKEAATTIYDLSESAALACMKTVQKVGKAVEKAMEIEGTTIFQHNGKVVGQTVPHFHFHILPGSIFSAKGLKSHAVEMADPAELEVFAQRIIKHLQ</sequence>
<feature type="domain" description="HIT" evidence="4">
    <location>
        <begin position="8"/>
        <end position="116"/>
    </location>
</feature>
<dbReference type="GO" id="GO:0003824">
    <property type="term" value="F:catalytic activity"/>
    <property type="evidence" value="ECO:0007669"/>
    <property type="project" value="InterPro"/>
</dbReference>
<dbReference type="InterPro" id="IPR001310">
    <property type="entry name" value="Histidine_triad_HIT"/>
</dbReference>